<accession>A0AA48HF84</accession>
<gene>
    <name evidence="1" type="ORF">MACH07_21740</name>
</gene>
<sequence>MGLHFGWGIASKVYGNKPAFVAQALPHYGDVCQQPKGIDGLGKELDALGVSCSTEGKGENLLRAAKLA</sequence>
<protein>
    <submittedName>
        <fullName evidence="1">Uncharacterized protein</fullName>
    </submittedName>
</protein>
<organism evidence="1 2">
    <name type="scientific">Flagellimonas marinaquae</name>
    <dbReference type="NCBI Taxonomy" id="254955"/>
    <lineage>
        <taxon>Bacteria</taxon>
        <taxon>Pseudomonadati</taxon>
        <taxon>Bacteroidota</taxon>
        <taxon>Flavobacteriia</taxon>
        <taxon>Flavobacteriales</taxon>
        <taxon>Flavobacteriaceae</taxon>
        <taxon>Flagellimonas</taxon>
    </lineage>
</organism>
<name>A0AA48HF84_9FLAO</name>
<evidence type="ECO:0000313" key="1">
    <source>
        <dbReference type="EMBL" id="BDW93342.1"/>
    </source>
</evidence>
<reference evidence="1 2" key="1">
    <citation type="submission" date="2023-01" db="EMBL/GenBank/DDBJ databases">
        <title>Complete genome sequence of Muricauda aquimarina strain IFOP_LL357.</title>
        <authorList>
            <person name="Gajardo G."/>
            <person name="Ueki S."/>
            <person name="Maruyama F."/>
        </authorList>
    </citation>
    <scope>NUCLEOTIDE SEQUENCE [LARGE SCALE GENOMIC DNA]</scope>
    <source>
        <strain evidence="1 2">IFOP_LL357</strain>
    </source>
</reference>
<dbReference type="EMBL" id="AP027268">
    <property type="protein sequence ID" value="BDW93342.1"/>
    <property type="molecule type" value="Genomic_DNA"/>
</dbReference>
<dbReference type="AlphaFoldDB" id="A0AA48HF84"/>
<evidence type="ECO:0000313" key="2">
    <source>
        <dbReference type="Proteomes" id="UP001330184"/>
    </source>
</evidence>
<dbReference type="Proteomes" id="UP001330184">
    <property type="component" value="Chromosome"/>
</dbReference>
<keyword evidence="2" id="KW-1185">Reference proteome</keyword>
<proteinExistence type="predicted"/>